<dbReference type="AlphaFoldDB" id="L7VXD5"/>
<reference evidence="1" key="1">
    <citation type="submission" date="2012-09" db="EMBL/GenBank/DDBJ databases">
        <title>Metagenomic Characterization of a Microbial Community in Wastewater Detects High Levels of Antibiotic Resistance.</title>
        <authorList>
            <person name="Abrams M."/>
            <person name="Caldwell A."/>
            <person name="Vandaei E."/>
            <person name="Lee W."/>
            <person name="Perrott J."/>
            <person name="Khan S.Y."/>
            <person name="Ta J."/>
            <person name="Romero D."/>
            <person name="Nguyen V."/>
            <person name="Pourmand N."/>
            <person name="Ouverney C.C."/>
        </authorList>
    </citation>
    <scope>NUCLEOTIDE SEQUENCE</scope>
</reference>
<protein>
    <submittedName>
        <fullName evidence="1">Uncharacterized protein</fullName>
    </submittedName>
</protein>
<evidence type="ECO:0000313" key="1">
    <source>
        <dbReference type="EMBL" id="AGC72086.1"/>
    </source>
</evidence>
<dbReference type="EMBL" id="JX649891">
    <property type="protein sequence ID" value="AGC72086.1"/>
    <property type="molecule type" value="Genomic_DNA"/>
</dbReference>
<name>L7VXD5_9BACT</name>
<accession>L7VXD5</accession>
<proteinExistence type="predicted"/>
<organism evidence="1">
    <name type="scientific">uncultured bacterium A1Q1_fos_291</name>
    <dbReference type="NCBI Taxonomy" id="1256570"/>
    <lineage>
        <taxon>Bacteria</taxon>
        <taxon>environmental samples</taxon>
    </lineage>
</organism>
<sequence>MNGHFLDFRDRGQQEADSCLVNLKVSDQIFFLFSQYFLV</sequence>